<gene>
    <name evidence="1" type="ORF">DPMN_007233</name>
</gene>
<dbReference type="EMBL" id="JAIWYP010000001">
    <property type="protein sequence ID" value="KAH3883278.1"/>
    <property type="molecule type" value="Genomic_DNA"/>
</dbReference>
<protein>
    <submittedName>
        <fullName evidence="1">Uncharacterized protein</fullName>
    </submittedName>
</protein>
<organism evidence="1 2">
    <name type="scientific">Dreissena polymorpha</name>
    <name type="common">Zebra mussel</name>
    <name type="synonym">Mytilus polymorpha</name>
    <dbReference type="NCBI Taxonomy" id="45954"/>
    <lineage>
        <taxon>Eukaryota</taxon>
        <taxon>Metazoa</taxon>
        <taxon>Spiralia</taxon>
        <taxon>Lophotrochozoa</taxon>
        <taxon>Mollusca</taxon>
        <taxon>Bivalvia</taxon>
        <taxon>Autobranchia</taxon>
        <taxon>Heteroconchia</taxon>
        <taxon>Euheterodonta</taxon>
        <taxon>Imparidentia</taxon>
        <taxon>Neoheterodontei</taxon>
        <taxon>Myida</taxon>
        <taxon>Dreissenoidea</taxon>
        <taxon>Dreissenidae</taxon>
        <taxon>Dreissena</taxon>
    </lineage>
</organism>
<dbReference type="AlphaFoldDB" id="A0A9D4MTB8"/>
<proteinExistence type="predicted"/>
<evidence type="ECO:0000313" key="2">
    <source>
        <dbReference type="Proteomes" id="UP000828390"/>
    </source>
</evidence>
<dbReference type="Proteomes" id="UP000828390">
    <property type="component" value="Unassembled WGS sequence"/>
</dbReference>
<keyword evidence="2" id="KW-1185">Reference proteome</keyword>
<evidence type="ECO:0000313" key="1">
    <source>
        <dbReference type="EMBL" id="KAH3883278.1"/>
    </source>
</evidence>
<accession>A0A9D4MTB8</accession>
<reference evidence="1" key="1">
    <citation type="journal article" date="2019" name="bioRxiv">
        <title>The Genome of the Zebra Mussel, Dreissena polymorpha: A Resource for Invasive Species Research.</title>
        <authorList>
            <person name="McCartney M.A."/>
            <person name="Auch B."/>
            <person name="Kono T."/>
            <person name="Mallez S."/>
            <person name="Zhang Y."/>
            <person name="Obille A."/>
            <person name="Becker A."/>
            <person name="Abrahante J.E."/>
            <person name="Garbe J."/>
            <person name="Badalamenti J.P."/>
            <person name="Herman A."/>
            <person name="Mangelson H."/>
            <person name="Liachko I."/>
            <person name="Sullivan S."/>
            <person name="Sone E.D."/>
            <person name="Koren S."/>
            <person name="Silverstein K.A.T."/>
            <person name="Beckman K.B."/>
            <person name="Gohl D.M."/>
        </authorList>
    </citation>
    <scope>NUCLEOTIDE SEQUENCE</scope>
    <source>
        <strain evidence="1">Duluth1</strain>
        <tissue evidence="1">Whole animal</tissue>
    </source>
</reference>
<comment type="caution">
    <text evidence="1">The sequence shown here is derived from an EMBL/GenBank/DDBJ whole genome shotgun (WGS) entry which is preliminary data.</text>
</comment>
<reference evidence="1" key="2">
    <citation type="submission" date="2020-11" db="EMBL/GenBank/DDBJ databases">
        <authorList>
            <person name="McCartney M.A."/>
            <person name="Auch B."/>
            <person name="Kono T."/>
            <person name="Mallez S."/>
            <person name="Becker A."/>
            <person name="Gohl D.M."/>
            <person name="Silverstein K.A.T."/>
            <person name="Koren S."/>
            <person name="Bechman K.B."/>
            <person name="Herman A."/>
            <person name="Abrahante J.E."/>
            <person name="Garbe J."/>
        </authorList>
    </citation>
    <scope>NUCLEOTIDE SEQUENCE</scope>
    <source>
        <strain evidence="1">Duluth1</strain>
        <tissue evidence="1">Whole animal</tissue>
    </source>
</reference>
<sequence length="58" mass="6486">MTATLDGPLEPLPATLKRRKLAWFRHVTRDDSLCKPVPQGKLGLGFTSRPVEEKQIGQ</sequence>
<name>A0A9D4MTB8_DREPO</name>